<keyword evidence="5" id="KW-1185">Reference proteome</keyword>
<protein>
    <recommendedName>
        <fullName evidence="6">Cytochrome c-552/4 domain-containing protein</fullName>
    </recommendedName>
</protein>
<dbReference type="SUPFAM" id="SSF48695">
    <property type="entry name" value="Multiheme cytochromes"/>
    <property type="match status" value="1"/>
</dbReference>
<evidence type="ECO:0000256" key="3">
    <source>
        <dbReference type="SAM" id="SignalP"/>
    </source>
</evidence>
<feature type="chain" id="PRO_5012734913" description="Cytochrome c-552/4 domain-containing protein" evidence="3">
    <location>
        <begin position="27"/>
        <end position="981"/>
    </location>
</feature>
<dbReference type="Gene3D" id="1.10.1130.10">
    <property type="entry name" value="Flavocytochrome C3, Chain A"/>
    <property type="match status" value="1"/>
</dbReference>
<dbReference type="PANTHER" id="PTHR35038">
    <property type="entry name" value="DISSIMILATORY SULFITE REDUCTASE SIRA"/>
    <property type="match status" value="1"/>
</dbReference>
<feature type="compositionally biased region" description="Low complexity" evidence="2">
    <location>
        <begin position="185"/>
        <end position="194"/>
    </location>
</feature>
<proteinExistence type="predicted"/>
<organism evidence="4 5">
    <name type="scientific">Tistlia consotensis USBA 355</name>
    <dbReference type="NCBI Taxonomy" id="560819"/>
    <lineage>
        <taxon>Bacteria</taxon>
        <taxon>Pseudomonadati</taxon>
        <taxon>Pseudomonadota</taxon>
        <taxon>Alphaproteobacteria</taxon>
        <taxon>Rhodospirillales</taxon>
        <taxon>Rhodovibrionaceae</taxon>
        <taxon>Tistlia</taxon>
    </lineage>
</organism>
<dbReference type="InterPro" id="IPR036280">
    <property type="entry name" value="Multihaem_cyt_sf"/>
</dbReference>
<dbReference type="EMBL" id="FWZX01000025">
    <property type="protein sequence ID" value="SMF63899.1"/>
    <property type="molecule type" value="Genomic_DNA"/>
</dbReference>
<name>A0A1Y6CGF7_9PROT</name>
<dbReference type="AlphaFoldDB" id="A0A1Y6CGF7"/>
<evidence type="ECO:0000256" key="1">
    <source>
        <dbReference type="ARBA" id="ARBA00022729"/>
    </source>
</evidence>
<evidence type="ECO:0000313" key="5">
    <source>
        <dbReference type="Proteomes" id="UP000192917"/>
    </source>
</evidence>
<dbReference type="InterPro" id="IPR051829">
    <property type="entry name" value="Multiheme_Cytochr_ET"/>
</dbReference>
<dbReference type="RefSeq" id="WP_085125173.1">
    <property type="nucleotide sequence ID" value="NZ_FWZX01000025.1"/>
</dbReference>
<feature type="region of interest" description="Disordered" evidence="2">
    <location>
        <begin position="173"/>
        <end position="194"/>
    </location>
</feature>
<reference evidence="4 5" key="1">
    <citation type="submission" date="2017-04" db="EMBL/GenBank/DDBJ databases">
        <authorList>
            <person name="Afonso C.L."/>
            <person name="Miller P.J."/>
            <person name="Scott M.A."/>
            <person name="Spackman E."/>
            <person name="Goraichik I."/>
            <person name="Dimitrov K.M."/>
            <person name="Suarez D.L."/>
            <person name="Swayne D.E."/>
        </authorList>
    </citation>
    <scope>NUCLEOTIDE SEQUENCE [LARGE SCALE GENOMIC DNA]</scope>
    <source>
        <strain evidence="4 5">USBA 355</strain>
    </source>
</reference>
<keyword evidence="1 3" id="KW-0732">Signal</keyword>
<accession>A0A1Y6CGF7</accession>
<gene>
    <name evidence="4" type="ORF">SAMN05428998_12511</name>
</gene>
<dbReference type="Proteomes" id="UP000192917">
    <property type="component" value="Unassembled WGS sequence"/>
</dbReference>
<dbReference type="STRING" id="560819.SAMN05428998_12511"/>
<evidence type="ECO:0000313" key="4">
    <source>
        <dbReference type="EMBL" id="SMF63899.1"/>
    </source>
</evidence>
<sequence>MSVSSLLRVAAAVAVLLFAGVAGVRAETQPSQDLACAWPAPAQASVDAFVQHWCYDGWEKDVRVRDTGPYIAQNPLSTAPLDFGVHPAVRIYYSPNMAHWVEAGRPAGGPLQPAMLVKEMYYPPPAARYQGLTPETKRPHVSSWTVMLYAPDQVADGWYWAYAANPAWIDPTRKPDASGDATVTSAGAPSGPAGGHSAEFVARVTKQLQYPDASFGSYCTRCHSSAVDFQTFSTTENFGPHADPRSYLVVAPAAAPGQDPAFANVESLGLTTPDTSDDLPLPAAVRVPEIHAHIAEPPPPSGSPDLAEPLLKPNRLWLDTYSEIPLVPTEEVEKTAFAPETFDHRYMPPGAPPHPIQYVTSDQCIGCHDASVSAQWNPQMLYPDKVSGKLANLSVYGEWRNSMMGLAGRDPIFFAQLESERNIHKPIETFTQDLCLSCHGGMGQRQFHADNPHAPACTPDQTSKEACFTRDRLLPFSAEVDANSLGDLKYAALGREGISCALCHHMSDEGLGTPASFTGNFKPGPTGELYGPFKDVLVKPMERALEMTPKHAAHMTQGTMCGSCHAIDLPVFEGGKPVMEKDPKTGEEKQLHHFEQTTYLEWLNSEFQNEVEPVDLAGVRTCQDCHMSNVFQGNPLKMAIANIEDANYPDTDNRLPDREIDVRPRVFKRHTLLGINLFGLEMFQQFNLILGLRTVDPMVPSATKLGLATARDAGVELARRQSARVEITDLTAGRGGLEAEVKVSNLTGHKFPSGVGFRRAFVNFELEDDKGRALWASGRTNAIGVILGADGKPLKTEFFGPDQQQWEPFHRTIDSQDQVQIYELHERNARHQLTTSFLSLYETVKDTRLAPRGWRKDGPWAQVTEPCAYDRDYQGGESGHDPCRPIDEPGYTGGGGYDQVAYKVACTPALKDARKVVARVYYQAMMPSFLKARFTDAKGPDTRRLHYLGSYLSTDGTPVEDWKVLIDEVEVPLPAGALCQG</sequence>
<evidence type="ECO:0008006" key="6">
    <source>
        <dbReference type="Google" id="ProtNLM"/>
    </source>
</evidence>
<evidence type="ECO:0000256" key="2">
    <source>
        <dbReference type="SAM" id="MobiDB-lite"/>
    </source>
</evidence>
<feature type="signal peptide" evidence="3">
    <location>
        <begin position="1"/>
        <end position="26"/>
    </location>
</feature>